<feature type="domain" description="Type I restriction modification DNA specificity" evidence="4">
    <location>
        <begin position="5"/>
        <end position="184"/>
    </location>
</feature>
<dbReference type="RefSeq" id="WP_064776559.1">
    <property type="nucleotide sequence ID" value="NZ_LYUD01000171.1"/>
</dbReference>
<evidence type="ECO:0000313" key="5">
    <source>
        <dbReference type="EMBL" id="OAZ59201.1"/>
    </source>
</evidence>
<dbReference type="PANTHER" id="PTHR30408">
    <property type="entry name" value="TYPE-1 RESTRICTION ENZYME ECOKI SPECIFICITY PROTEIN"/>
    <property type="match status" value="1"/>
</dbReference>
<dbReference type="EMBL" id="LYUD01000171">
    <property type="protein sequence ID" value="OAZ59201.1"/>
    <property type="molecule type" value="Genomic_DNA"/>
</dbReference>
<dbReference type="Proteomes" id="UP000093796">
    <property type="component" value="Unassembled WGS sequence"/>
</dbReference>
<dbReference type="CDD" id="cd17273">
    <property type="entry name" value="RMtype1_S_EcoJA69PI-TRD1-CR1_like"/>
    <property type="match status" value="1"/>
</dbReference>
<proteinExistence type="inferred from homology"/>
<dbReference type="Pfam" id="PF01420">
    <property type="entry name" value="Methylase_S"/>
    <property type="match status" value="2"/>
</dbReference>
<evidence type="ECO:0000256" key="1">
    <source>
        <dbReference type="ARBA" id="ARBA00010923"/>
    </source>
</evidence>
<name>A0A1A0C997_ACEPA</name>
<dbReference type="PATRIC" id="fig|438.15.peg.3252"/>
<keyword evidence="2" id="KW-0680">Restriction system</keyword>
<evidence type="ECO:0000256" key="3">
    <source>
        <dbReference type="ARBA" id="ARBA00023125"/>
    </source>
</evidence>
<dbReference type="OrthoDB" id="512700at2"/>
<keyword evidence="3" id="KW-0238">DNA-binding</keyword>
<gene>
    <name evidence="5" type="ORF">SRCM100623_02947</name>
</gene>
<accession>A0A1A0C997</accession>
<dbReference type="GO" id="GO:0009035">
    <property type="term" value="F:type I site-specific deoxyribonuclease activity"/>
    <property type="evidence" value="ECO:0007669"/>
    <property type="project" value="UniProtKB-EC"/>
</dbReference>
<comment type="caution">
    <text evidence="5">The sequence shown here is derived from an EMBL/GenBank/DDBJ whole genome shotgun (WGS) entry which is preliminary data.</text>
</comment>
<protein>
    <submittedName>
        <fullName evidence="5">Type I site-specific deoxyribonuclease</fullName>
        <ecNumber evidence="5">3.1.21.3</ecNumber>
    </submittedName>
</protein>
<dbReference type="GO" id="GO:0003677">
    <property type="term" value="F:DNA binding"/>
    <property type="evidence" value="ECO:0007669"/>
    <property type="project" value="UniProtKB-KW"/>
</dbReference>
<dbReference type="EC" id="3.1.21.3" evidence="5"/>
<dbReference type="InterPro" id="IPR052021">
    <property type="entry name" value="Type-I_RS_S_subunit"/>
</dbReference>
<comment type="similarity">
    <text evidence="1">Belongs to the type-I restriction system S methylase family.</text>
</comment>
<dbReference type="AlphaFoldDB" id="A0A1A0C997"/>
<keyword evidence="5" id="KW-0378">Hydrolase</keyword>
<dbReference type="GO" id="GO:0009307">
    <property type="term" value="P:DNA restriction-modification system"/>
    <property type="evidence" value="ECO:0007669"/>
    <property type="project" value="UniProtKB-KW"/>
</dbReference>
<evidence type="ECO:0000313" key="6">
    <source>
        <dbReference type="Proteomes" id="UP000093796"/>
    </source>
</evidence>
<dbReference type="PANTHER" id="PTHR30408:SF13">
    <property type="entry name" value="TYPE I RESTRICTION ENZYME HINDI SPECIFICITY SUBUNIT"/>
    <property type="match status" value="1"/>
</dbReference>
<reference evidence="5 6" key="1">
    <citation type="submission" date="2016-05" db="EMBL/GenBank/DDBJ databases">
        <title>Genome sequencing of Acetobacter pasteurianus strain SRCM100623.</title>
        <authorList>
            <person name="Song Y.R."/>
        </authorList>
    </citation>
    <scope>NUCLEOTIDE SEQUENCE [LARGE SCALE GENOMIC DNA]</scope>
    <source>
        <strain evidence="5 6">SRCM100623</strain>
    </source>
</reference>
<sequence length="435" mass="48218">MKNRDMKLSDLIEIKHGFAFKGEFFSDIPTTYILATPGNFAIGGGFQWGKMKYYNGALPDGYCLSEGDIIVTMTDLSKEADTLGYAASVPASTDTLLHNQRIGKIIPKKDVNLRFIYWLMRSPAYRDEILASYTGSTVKHTSPSRILSFEFPCPSPEDQHRIALILDFLDDKIDLNRRTNETLEALARALFRDWFVDFGPTRAKMAGEAPYLAPELWELFPDRLDDEGKPEGWHISSIGDEADIVGGSTPSTSNPIFWNGNHFWATPKDLSGLNSPVLSDTSRQITDEGLTQISSGLLPSGSVLLSSRAPVGYTAITTIPLAINQGFIGVKCAKSLSAPYVLLWMKESMELILQNANGSTFQEISKKNFRPLPIIKASHDLLKAFDIQSQGIFDKIIVNEAESRNLAQLRDLLLPKLMSGEISIRDAEKMVEDAA</sequence>
<dbReference type="InterPro" id="IPR000055">
    <property type="entry name" value="Restrct_endonuc_typeI_TRD"/>
</dbReference>
<dbReference type="SUPFAM" id="SSF116734">
    <property type="entry name" value="DNA methylase specificity domain"/>
    <property type="match status" value="2"/>
</dbReference>
<evidence type="ECO:0000259" key="4">
    <source>
        <dbReference type="Pfam" id="PF01420"/>
    </source>
</evidence>
<organism evidence="5 6">
    <name type="scientific">Acetobacter pasteurianus</name>
    <name type="common">Acetobacter turbidans</name>
    <dbReference type="NCBI Taxonomy" id="438"/>
    <lineage>
        <taxon>Bacteria</taxon>
        <taxon>Pseudomonadati</taxon>
        <taxon>Pseudomonadota</taxon>
        <taxon>Alphaproteobacteria</taxon>
        <taxon>Acetobacterales</taxon>
        <taxon>Acetobacteraceae</taxon>
        <taxon>Acetobacter</taxon>
    </lineage>
</organism>
<dbReference type="InterPro" id="IPR044946">
    <property type="entry name" value="Restrct_endonuc_typeI_TRD_sf"/>
</dbReference>
<dbReference type="Gene3D" id="3.90.220.20">
    <property type="entry name" value="DNA methylase specificity domains"/>
    <property type="match status" value="2"/>
</dbReference>
<feature type="domain" description="Type I restriction modification DNA specificity" evidence="4">
    <location>
        <begin position="230"/>
        <end position="374"/>
    </location>
</feature>
<evidence type="ECO:0000256" key="2">
    <source>
        <dbReference type="ARBA" id="ARBA00022747"/>
    </source>
</evidence>
<dbReference type="CDD" id="cd17278">
    <property type="entry name" value="RMtype1_S_LdeBORF1052P-TRD2-CR2"/>
    <property type="match status" value="1"/>
</dbReference>